<accession>A0A9X2I4U4</accession>
<dbReference type="AlphaFoldDB" id="A0A9X2I4U4"/>
<dbReference type="Gene3D" id="3.30.70.1630">
    <property type="match status" value="1"/>
</dbReference>
<comment type="caution">
    <text evidence="2">The sequence shown here is derived from an EMBL/GenBank/DDBJ whole genome shotgun (WGS) entry which is preliminary data.</text>
</comment>
<organism evidence="2 3">
    <name type="scientific">Gilvimarinus xylanilyticus</name>
    <dbReference type="NCBI Taxonomy" id="2944139"/>
    <lineage>
        <taxon>Bacteria</taxon>
        <taxon>Pseudomonadati</taxon>
        <taxon>Pseudomonadota</taxon>
        <taxon>Gammaproteobacteria</taxon>
        <taxon>Cellvibrionales</taxon>
        <taxon>Cellvibrionaceae</taxon>
        <taxon>Gilvimarinus</taxon>
    </lineage>
</organism>
<dbReference type="InterPro" id="IPR017703">
    <property type="entry name" value="YgfZ/GCV_T_CS"/>
</dbReference>
<dbReference type="Gene3D" id="2.40.30.160">
    <property type="match status" value="1"/>
</dbReference>
<dbReference type="InterPro" id="IPR045179">
    <property type="entry name" value="YgfZ/GcvT"/>
</dbReference>
<reference evidence="2" key="1">
    <citation type="submission" date="2022-05" db="EMBL/GenBank/DDBJ databases">
        <authorList>
            <person name="Sun H.-N."/>
        </authorList>
    </citation>
    <scope>NUCLEOTIDE SEQUENCE</scope>
    <source>
        <strain evidence="2">HB14</strain>
    </source>
</reference>
<evidence type="ECO:0000313" key="3">
    <source>
        <dbReference type="Proteomes" id="UP001139319"/>
    </source>
</evidence>
<name>A0A9X2I4U4_9GAMM</name>
<dbReference type="PANTHER" id="PTHR22602">
    <property type="entry name" value="TRANSFERASE CAF17, MITOCHONDRIAL-RELATED"/>
    <property type="match status" value="1"/>
</dbReference>
<dbReference type="RefSeq" id="WP_253967202.1">
    <property type="nucleotide sequence ID" value="NZ_JAMFTH010000001.1"/>
</dbReference>
<evidence type="ECO:0000313" key="2">
    <source>
        <dbReference type="EMBL" id="MCP8898937.1"/>
    </source>
</evidence>
<dbReference type="EMBL" id="JAMFTH010000001">
    <property type="protein sequence ID" value="MCP8898937.1"/>
    <property type="molecule type" value="Genomic_DNA"/>
</dbReference>
<evidence type="ECO:0000259" key="1">
    <source>
        <dbReference type="Pfam" id="PF01571"/>
    </source>
</evidence>
<proteinExistence type="predicted"/>
<dbReference type="Pfam" id="PF01571">
    <property type="entry name" value="GCV_T"/>
    <property type="match status" value="1"/>
</dbReference>
<protein>
    <recommendedName>
        <fullName evidence="1">GCVT N-terminal domain-containing protein</fullName>
    </recommendedName>
</protein>
<dbReference type="InterPro" id="IPR006222">
    <property type="entry name" value="GCVT_N"/>
</dbReference>
<reference evidence="2" key="2">
    <citation type="submission" date="2023-01" db="EMBL/GenBank/DDBJ databases">
        <title>Gilvimarinus xylanilyticus HB14 isolated from Caulerpa lentillifera aquaculture base in Hainan, China.</title>
        <authorList>
            <person name="Zhang Y.-J."/>
        </authorList>
    </citation>
    <scope>NUCLEOTIDE SEQUENCE</scope>
    <source>
        <strain evidence="2">HB14</strain>
    </source>
</reference>
<dbReference type="SUPFAM" id="SSF103025">
    <property type="entry name" value="Folate-binding domain"/>
    <property type="match status" value="1"/>
</dbReference>
<dbReference type="GO" id="GO:0016226">
    <property type="term" value="P:iron-sulfur cluster assembly"/>
    <property type="evidence" value="ECO:0007669"/>
    <property type="project" value="TreeGrafter"/>
</dbReference>
<feature type="domain" description="GCVT N-terminal" evidence="1">
    <location>
        <begin position="40"/>
        <end position="149"/>
    </location>
</feature>
<dbReference type="PANTHER" id="PTHR22602:SF0">
    <property type="entry name" value="TRANSFERASE CAF17, MITOCHONDRIAL-RELATED"/>
    <property type="match status" value="1"/>
</dbReference>
<dbReference type="Gene3D" id="3.30.70.1400">
    <property type="entry name" value="Aminomethyltransferase beta-barrel domains"/>
    <property type="match status" value="1"/>
</dbReference>
<keyword evidence="3" id="KW-1185">Reference proteome</keyword>
<dbReference type="NCBIfam" id="TIGR03317">
    <property type="entry name" value="ygfZ_signature"/>
    <property type="match status" value="1"/>
</dbReference>
<dbReference type="Proteomes" id="UP001139319">
    <property type="component" value="Unassembled WGS sequence"/>
</dbReference>
<gene>
    <name evidence="2" type="ORF">M6D89_06465</name>
</gene>
<sequence>MSHWQEFLGAQGAEYQTDGTVTFPQATSPNNTDTWMTPLEHERLISLHGAKAQSFLQGQVTCDVRELSEQRWRYGAQCNLKGRVMASFTLAAAGGDELLLKLSADLAQSTRDNLHKYAVFSRVELAVDDQRVVLGLSGPDADRLISQHLGFAAPAAGEFTGSDKAVVLALENQRFELWINSQAAPELWQVLSADCLPADTALWQQQDIRAGVAKINTATAERYTPQDLNYPLIDAVNFKKGCYTGQEVVARLHYKATLKKRLYLIEGAGEVPAATAAVSNSDGKNRGEIVQALSQANGFIALAVLPIDDAQSLYLQERDEPITRLDLPYATAEADNSP</sequence>